<dbReference type="GO" id="GO:0016747">
    <property type="term" value="F:acyltransferase activity, transferring groups other than amino-acyl groups"/>
    <property type="evidence" value="ECO:0007669"/>
    <property type="project" value="InterPro"/>
</dbReference>
<dbReference type="Gene3D" id="3.40.630.30">
    <property type="match status" value="1"/>
</dbReference>
<name>F0EMR1_ENTCA</name>
<organism evidence="2 3">
    <name type="scientific">Enterococcus casseliflavus ATCC 12755</name>
    <dbReference type="NCBI Taxonomy" id="888066"/>
    <lineage>
        <taxon>Bacteria</taxon>
        <taxon>Bacillati</taxon>
        <taxon>Bacillota</taxon>
        <taxon>Bacilli</taxon>
        <taxon>Lactobacillales</taxon>
        <taxon>Enterococcaceae</taxon>
        <taxon>Enterococcus</taxon>
    </lineage>
</organism>
<protein>
    <submittedName>
        <fullName evidence="2">Acetyltransferase, GNAT family</fullName>
    </submittedName>
</protein>
<dbReference type="Proteomes" id="UP000004835">
    <property type="component" value="Unassembled WGS sequence"/>
</dbReference>
<dbReference type="SUPFAM" id="SSF55729">
    <property type="entry name" value="Acyl-CoA N-acyltransferases (Nat)"/>
    <property type="match status" value="1"/>
</dbReference>
<comment type="caution">
    <text evidence="2">The sequence shown here is derived from an EMBL/GenBank/DDBJ whole genome shotgun (WGS) entry which is preliminary data.</text>
</comment>
<keyword evidence="2" id="KW-0808">Transferase</keyword>
<sequence length="188" mass="20956">MLYYPLLFIEERWFLMEKFRKTTEDDLVELMALFEEGIAFLKAQGSPQWQDGYGPKENQIKADIANDESYVLVIDGKIAASAALVSGEDPVYNAITGAGWDGNGPYLSIHRVVVSSHFKGQKLSAKLLQALEVVALEQGIVDLRIDTYKANIGMQKNIQAAGYQYKGEVTFPFPNGERLAFQKRLSAS</sequence>
<gene>
    <name evidence="2" type="ORF">HMPREF9087_2535</name>
</gene>
<dbReference type="Pfam" id="PF00583">
    <property type="entry name" value="Acetyltransf_1"/>
    <property type="match status" value="1"/>
</dbReference>
<dbReference type="EMBL" id="AEWT01000026">
    <property type="protein sequence ID" value="EGC68546.1"/>
    <property type="molecule type" value="Genomic_DNA"/>
</dbReference>
<dbReference type="HOGENOM" id="CLU_013985_13_0_9"/>
<dbReference type="AlphaFoldDB" id="F0EMR1"/>
<proteinExistence type="predicted"/>
<reference evidence="2 3" key="1">
    <citation type="submission" date="2011-01" db="EMBL/GenBank/DDBJ databases">
        <authorList>
            <person name="Muzny D."/>
            <person name="Qin X."/>
            <person name="Deng J."/>
            <person name="Jiang H."/>
            <person name="Liu Y."/>
            <person name="Qu J."/>
            <person name="Song X.-Z."/>
            <person name="Zhang L."/>
            <person name="Thornton R."/>
            <person name="Coyle M."/>
            <person name="Francisco L."/>
            <person name="Jackson L."/>
            <person name="Javaid M."/>
            <person name="Korchina V."/>
            <person name="Kovar C."/>
            <person name="Mata R."/>
            <person name="Mathew T."/>
            <person name="Ngo R."/>
            <person name="Nguyen L."/>
            <person name="Nguyen N."/>
            <person name="Okwuonu G."/>
            <person name="Ongeri F."/>
            <person name="Pham C."/>
            <person name="Simmons D."/>
            <person name="Wilczek-Boney K."/>
            <person name="Hale W."/>
            <person name="Jakkamsetti A."/>
            <person name="Pham P."/>
            <person name="Ruth R."/>
            <person name="San Lucas F."/>
            <person name="Warren J."/>
            <person name="Zhang J."/>
            <person name="Zhao Z."/>
            <person name="Zhou C."/>
            <person name="Zhu D."/>
            <person name="Lee S."/>
            <person name="Bess C."/>
            <person name="Blankenburg K."/>
            <person name="Forbes L."/>
            <person name="Fu Q."/>
            <person name="Gubbala S."/>
            <person name="Hirani K."/>
            <person name="Jayaseelan J.C."/>
            <person name="Lara F."/>
            <person name="Munidasa M."/>
            <person name="Palculict T."/>
            <person name="Patil S."/>
            <person name="Pu L.-L."/>
            <person name="Saada N."/>
            <person name="Tang L."/>
            <person name="Weissenberger G."/>
            <person name="Zhu Y."/>
            <person name="Hemphill L."/>
            <person name="Shang Y."/>
            <person name="Youmans B."/>
            <person name="Ayvaz T."/>
            <person name="Ross M."/>
            <person name="Santibanez J."/>
            <person name="Aqrawi P."/>
            <person name="Gross S."/>
            <person name="Joshi V."/>
            <person name="Fowler G."/>
            <person name="Nazareth L."/>
            <person name="Reid J."/>
            <person name="Worley K."/>
            <person name="Petrosino J."/>
            <person name="Highlander S."/>
            <person name="Gibbs R."/>
        </authorList>
    </citation>
    <scope>NUCLEOTIDE SEQUENCE [LARGE SCALE GENOMIC DNA]</scope>
    <source>
        <strain evidence="2 3">ATCC 12755</strain>
    </source>
</reference>
<evidence type="ECO:0000259" key="1">
    <source>
        <dbReference type="PROSITE" id="PS51186"/>
    </source>
</evidence>
<evidence type="ECO:0000313" key="2">
    <source>
        <dbReference type="EMBL" id="EGC68546.1"/>
    </source>
</evidence>
<dbReference type="PROSITE" id="PS51186">
    <property type="entry name" value="GNAT"/>
    <property type="match status" value="1"/>
</dbReference>
<dbReference type="InterPro" id="IPR000182">
    <property type="entry name" value="GNAT_dom"/>
</dbReference>
<evidence type="ECO:0000313" key="3">
    <source>
        <dbReference type="Proteomes" id="UP000004835"/>
    </source>
</evidence>
<accession>F0EMR1</accession>
<feature type="domain" description="N-acetyltransferase" evidence="1">
    <location>
        <begin position="17"/>
        <end position="186"/>
    </location>
</feature>
<dbReference type="InterPro" id="IPR016181">
    <property type="entry name" value="Acyl_CoA_acyltransferase"/>
</dbReference>